<comment type="caution">
    <text evidence="7">The sequence shown here is derived from an EMBL/GenBank/DDBJ whole genome shotgun (WGS) entry which is preliminary data.</text>
</comment>
<dbReference type="GO" id="GO:0003700">
    <property type="term" value="F:DNA-binding transcription factor activity"/>
    <property type="evidence" value="ECO:0007669"/>
    <property type="project" value="InterPro"/>
</dbReference>
<evidence type="ECO:0000256" key="3">
    <source>
        <dbReference type="ARBA" id="ARBA00023015"/>
    </source>
</evidence>
<dbReference type="GO" id="GO:0030170">
    <property type="term" value="F:pyridoxal phosphate binding"/>
    <property type="evidence" value="ECO:0007669"/>
    <property type="project" value="InterPro"/>
</dbReference>
<keyword evidence="4" id="KW-0238">DNA-binding</keyword>
<protein>
    <submittedName>
        <fullName evidence="7">GntR family transcriptional regulator</fullName>
    </submittedName>
</protein>
<keyword evidence="3" id="KW-0805">Transcription regulation</keyword>
<dbReference type="InterPro" id="IPR000524">
    <property type="entry name" value="Tscrpt_reg_HTH_GntR"/>
</dbReference>
<organism evidence="7 8">
    <name type="scientific">Maricaulis maris</name>
    <dbReference type="NCBI Taxonomy" id="74318"/>
    <lineage>
        <taxon>Bacteria</taxon>
        <taxon>Pseudomonadati</taxon>
        <taxon>Pseudomonadota</taxon>
        <taxon>Alphaproteobacteria</taxon>
        <taxon>Maricaulales</taxon>
        <taxon>Maricaulaceae</taxon>
        <taxon>Maricaulis</taxon>
    </lineage>
</organism>
<dbReference type="InterPro" id="IPR004839">
    <property type="entry name" value="Aminotransferase_I/II_large"/>
</dbReference>
<dbReference type="SUPFAM" id="SSF53383">
    <property type="entry name" value="PLP-dependent transferases"/>
    <property type="match status" value="1"/>
</dbReference>
<dbReference type="PROSITE" id="PS50949">
    <property type="entry name" value="HTH_GNTR"/>
    <property type="match status" value="1"/>
</dbReference>
<evidence type="ECO:0000313" key="8">
    <source>
        <dbReference type="Proteomes" id="UP000273675"/>
    </source>
</evidence>
<evidence type="ECO:0000256" key="4">
    <source>
        <dbReference type="ARBA" id="ARBA00023125"/>
    </source>
</evidence>
<dbReference type="InterPro" id="IPR036390">
    <property type="entry name" value="WH_DNA-bd_sf"/>
</dbReference>
<dbReference type="AlphaFoldDB" id="A0A495D3P5"/>
<keyword evidence="2" id="KW-0663">Pyridoxal phosphate</keyword>
<dbReference type="SUPFAM" id="SSF46785">
    <property type="entry name" value="Winged helix' DNA-binding domain"/>
    <property type="match status" value="1"/>
</dbReference>
<gene>
    <name evidence="7" type="ORF">C7435_1857</name>
</gene>
<evidence type="ECO:0000256" key="2">
    <source>
        <dbReference type="ARBA" id="ARBA00022898"/>
    </source>
</evidence>
<dbReference type="Gene3D" id="3.40.640.10">
    <property type="entry name" value="Type I PLP-dependent aspartate aminotransferase-like (Major domain)"/>
    <property type="match status" value="1"/>
</dbReference>
<dbReference type="Pfam" id="PF00392">
    <property type="entry name" value="GntR"/>
    <property type="match status" value="1"/>
</dbReference>
<dbReference type="SMART" id="SM00345">
    <property type="entry name" value="HTH_GNTR"/>
    <property type="match status" value="1"/>
</dbReference>
<dbReference type="CDD" id="cd00609">
    <property type="entry name" value="AAT_like"/>
    <property type="match status" value="1"/>
</dbReference>
<dbReference type="Gene3D" id="1.10.10.10">
    <property type="entry name" value="Winged helix-like DNA-binding domain superfamily/Winged helix DNA-binding domain"/>
    <property type="match status" value="1"/>
</dbReference>
<name>A0A495D3P5_9PROT</name>
<reference evidence="7 8" key="1">
    <citation type="submission" date="2018-10" db="EMBL/GenBank/DDBJ databases">
        <title>Genomic Encyclopedia of Type Strains, Phase IV (KMG-IV): sequencing the most valuable type-strain genomes for metagenomic binning, comparative biology and taxonomic classification.</title>
        <authorList>
            <person name="Goeker M."/>
        </authorList>
    </citation>
    <scope>NUCLEOTIDE SEQUENCE [LARGE SCALE GENOMIC DNA]</scope>
    <source>
        <strain evidence="7 8">DSM 4734</strain>
    </source>
</reference>
<accession>A0A495D3P5</accession>
<sequence length="614" mass="67683">MPHHSKSLAPLFRLDRASQLSMQEQIRRRVIEAIYAEIFAAGARLPSSRRLSQELGVSRNTVFLAYQQLIAEGHLETRERSGLYVPGTTAARRLASPALPAATATPASADVVARFLQTDVQQDSAYKCPPDWQKYRYPFIEGRYDRSLFPVTEWREASRLALAVSEVEDWSLDNGEVDDPALIEEIRTKLLPRRGITARPDELLVTVGEQQALFLALQVIVGKKSQVAVEEPGLPELRALLSLRRASVHHQPVDDTGIIVDERLRGSDLVCVSASRQRPTGVTLSLERRRALMAMAEREDFLVLEDDFECEMNYLGDAVPALRSLENGHRVVYVASLSKVLAPGVRLGYMVAAPEVIAAARRLRDLTTRRPSPNNQRAAAFFLSLGHYDAMMRRLTQVCAERLIALRDALNHYRPLAIAVAPVEGGTSYWVRGPDGLDAADVIRAAEARGILIEPADHWFGDAGGPRNMFRLGVTSIPAAAIRTGIAELSRAMRDLDARNTARSAPVAMDGDALVSRLSGATLLYKTVYGDPCTIELHADGRMSGQAGFAGEDRDVGRWWVEGGQWYRQWRNWAFGEVLGFAVSLDGDQLNWLDQKGHVVDTAVLAPAAAHSSA</sequence>
<evidence type="ECO:0000313" key="7">
    <source>
        <dbReference type="EMBL" id="RKQ96527.1"/>
    </source>
</evidence>
<dbReference type="InterPro" id="IPR015421">
    <property type="entry name" value="PyrdxlP-dep_Trfase_major"/>
</dbReference>
<dbReference type="PANTHER" id="PTHR46577">
    <property type="entry name" value="HTH-TYPE TRANSCRIPTIONAL REGULATORY PROTEIN GABR"/>
    <property type="match status" value="1"/>
</dbReference>
<dbReference type="Pfam" id="PF00155">
    <property type="entry name" value="Aminotran_1_2"/>
    <property type="match status" value="1"/>
</dbReference>
<evidence type="ECO:0000256" key="1">
    <source>
        <dbReference type="ARBA" id="ARBA00005384"/>
    </source>
</evidence>
<dbReference type="InterPro" id="IPR051446">
    <property type="entry name" value="HTH_trans_reg/aminotransferase"/>
</dbReference>
<keyword evidence="5" id="KW-0804">Transcription</keyword>
<feature type="domain" description="HTH gntR-type" evidence="6">
    <location>
        <begin position="20"/>
        <end position="88"/>
    </location>
</feature>
<proteinExistence type="inferred from homology"/>
<dbReference type="EMBL" id="RBIM01000004">
    <property type="protein sequence ID" value="RKQ96527.1"/>
    <property type="molecule type" value="Genomic_DNA"/>
</dbReference>
<dbReference type="PRINTS" id="PR00035">
    <property type="entry name" value="HTHGNTR"/>
</dbReference>
<dbReference type="PANTHER" id="PTHR46577:SF1">
    <property type="entry name" value="HTH-TYPE TRANSCRIPTIONAL REGULATORY PROTEIN GABR"/>
    <property type="match status" value="1"/>
</dbReference>
<comment type="similarity">
    <text evidence="1">In the C-terminal section; belongs to the class-I pyridoxal-phosphate-dependent aminotransferase family.</text>
</comment>
<dbReference type="RefSeq" id="WP_198928875.1">
    <property type="nucleotide sequence ID" value="NZ_RBIM01000004.1"/>
</dbReference>
<dbReference type="GO" id="GO:0003677">
    <property type="term" value="F:DNA binding"/>
    <property type="evidence" value="ECO:0007669"/>
    <property type="project" value="UniProtKB-KW"/>
</dbReference>
<dbReference type="CDD" id="cd07377">
    <property type="entry name" value="WHTH_GntR"/>
    <property type="match status" value="1"/>
</dbReference>
<dbReference type="Proteomes" id="UP000273675">
    <property type="component" value="Unassembled WGS sequence"/>
</dbReference>
<dbReference type="InterPro" id="IPR036388">
    <property type="entry name" value="WH-like_DNA-bd_sf"/>
</dbReference>
<evidence type="ECO:0000259" key="6">
    <source>
        <dbReference type="PROSITE" id="PS50949"/>
    </source>
</evidence>
<evidence type="ECO:0000256" key="5">
    <source>
        <dbReference type="ARBA" id="ARBA00023163"/>
    </source>
</evidence>
<dbReference type="InterPro" id="IPR015424">
    <property type="entry name" value="PyrdxlP-dep_Trfase"/>
</dbReference>